<dbReference type="Proteomes" id="UP000324222">
    <property type="component" value="Unassembled WGS sequence"/>
</dbReference>
<dbReference type="AlphaFoldDB" id="A0A5B7J8R7"/>
<accession>A0A5B7J8R7</accession>
<feature type="region of interest" description="Disordered" evidence="1">
    <location>
        <begin position="32"/>
        <end position="51"/>
    </location>
</feature>
<evidence type="ECO:0000256" key="1">
    <source>
        <dbReference type="SAM" id="MobiDB-lite"/>
    </source>
</evidence>
<gene>
    <name evidence="2" type="ORF">E2C01_083715</name>
</gene>
<evidence type="ECO:0000313" key="2">
    <source>
        <dbReference type="EMBL" id="MPC88794.1"/>
    </source>
</evidence>
<organism evidence="2 3">
    <name type="scientific">Portunus trituberculatus</name>
    <name type="common">Swimming crab</name>
    <name type="synonym">Neptunus trituberculatus</name>
    <dbReference type="NCBI Taxonomy" id="210409"/>
    <lineage>
        <taxon>Eukaryota</taxon>
        <taxon>Metazoa</taxon>
        <taxon>Ecdysozoa</taxon>
        <taxon>Arthropoda</taxon>
        <taxon>Crustacea</taxon>
        <taxon>Multicrustacea</taxon>
        <taxon>Malacostraca</taxon>
        <taxon>Eumalacostraca</taxon>
        <taxon>Eucarida</taxon>
        <taxon>Decapoda</taxon>
        <taxon>Pleocyemata</taxon>
        <taxon>Brachyura</taxon>
        <taxon>Eubrachyura</taxon>
        <taxon>Portunoidea</taxon>
        <taxon>Portunidae</taxon>
        <taxon>Portuninae</taxon>
        <taxon>Portunus</taxon>
    </lineage>
</organism>
<reference evidence="2 3" key="1">
    <citation type="submission" date="2019-05" db="EMBL/GenBank/DDBJ databases">
        <title>Another draft genome of Portunus trituberculatus and its Hox gene families provides insights of decapod evolution.</title>
        <authorList>
            <person name="Jeong J.-H."/>
            <person name="Song I."/>
            <person name="Kim S."/>
            <person name="Choi T."/>
            <person name="Kim D."/>
            <person name="Ryu S."/>
            <person name="Kim W."/>
        </authorList>
    </citation>
    <scope>NUCLEOTIDE SEQUENCE [LARGE SCALE GENOMIC DNA]</scope>
    <source>
        <tissue evidence="2">Muscle</tissue>
    </source>
</reference>
<proteinExistence type="predicted"/>
<keyword evidence="3" id="KW-1185">Reference proteome</keyword>
<protein>
    <submittedName>
        <fullName evidence="2">Uncharacterized protein</fullName>
    </submittedName>
</protein>
<name>A0A5B7J8R7_PORTR</name>
<evidence type="ECO:0000313" key="3">
    <source>
        <dbReference type="Proteomes" id="UP000324222"/>
    </source>
</evidence>
<sequence length="100" mass="10477">MRDKAGGLSPRSLVFVNRLFCEGVASPGVGDDVTVPDAPYTSRPPPTTLTSASRCHAAPRCSLSSPACTWRAYSVHSESYPTTAAAVFNVAVPPLPVTTE</sequence>
<comment type="caution">
    <text evidence="2">The sequence shown here is derived from an EMBL/GenBank/DDBJ whole genome shotgun (WGS) entry which is preliminary data.</text>
</comment>
<dbReference type="EMBL" id="VSRR010078966">
    <property type="protein sequence ID" value="MPC88794.1"/>
    <property type="molecule type" value="Genomic_DNA"/>
</dbReference>